<evidence type="ECO:0000313" key="3">
    <source>
        <dbReference type="Proteomes" id="UP000433050"/>
    </source>
</evidence>
<protein>
    <submittedName>
        <fullName evidence="2">Uncharacterized protein</fullName>
    </submittedName>
</protein>
<dbReference type="RefSeq" id="WP_186291925.1">
    <property type="nucleotide sequence ID" value="NZ_CACSAS010000001.1"/>
</dbReference>
<keyword evidence="3" id="KW-1185">Reference proteome</keyword>
<sequence>MTKATGTALRVVAGTLLALTFGAGAVAAQEAAPGLSPGLAPGVTPGVTRPAPSAPQAGLINDYPTVARADYVFGCMAANGQTRQALEKCSCSIDTIATILPYERYVEAETILSVGQVAGQQSELFRNTGIFRDIVAELRRAQAEAEVTCFY</sequence>
<dbReference type="Proteomes" id="UP000433050">
    <property type="component" value="Unassembled WGS sequence"/>
</dbReference>
<keyword evidence="1" id="KW-0732">Signal</keyword>
<evidence type="ECO:0000313" key="2">
    <source>
        <dbReference type="EMBL" id="CAA0088845.1"/>
    </source>
</evidence>
<gene>
    <name evidence="2" type="ORF">STARVERO_00798</name>
</gene>
<name>A0A5S9NFL5_9HYPH</name>
<evidence type="ECO:0000256" key="1">
    <source>
        <dbReference type="SAM" id="SignalP"/>
    </source>
</evidence>
<dbReference type="EMBL" id="CACSAS010000001">
    <property type="protein sequence ID" value="CAA0088845.1"/>
    <property type="molecule type" value="Genomic_DNA"/>
</dbReference>
<organism evidence="2 3">
    <name type="scientific">Starkeya nomas</name>
    <dbReference type="NCBI Taxonomy" id="2666134"/>
    <lineage>
        <taxon>Bacteria</taxon>
        <taxon>Pseudomonadati</taxon>
        <taxon>Pseudomonadota</taxon>
        <taxon>Alphaproteobacteria</taxon>
        <taxon>Hyphomicrobiales</taxon>
        <taxon>Xanthobacteraceae</taxon>
        <taxon>Starkeya</taxon>
    </lineage>
</organism>
<feature type="signal peptide" evidence="1">
    <location>
        <begin position="1"/>
        <end position="27"/>
    </location>
</feature>
<feature type="chain" id="PRO_5024800064" evidence="1">
    <location>
        <begin position="28"/>
        <end position="151"/>
    </location>
</feature>
<dbReference type="AlphaFoldDB" id="A0A5S9NFL5"/>
<accession>A0A5S9NFL5</accession>
<proteinExistence type="predicted"/>
<reference evidence="2 3" key="1">
    <citation type="submission" date="2019-12" db="EMBL/GenBank/DDBJ databases">
        <authorList>
            <person name="Reyes-Prieto M."/>
        </authorList>
    </citation>
    <scope>NUCLEOTIDE SEQUENCE [LARGE SCALE GENOMIC DNA]</scope>
    <source>
        <strain evidence="2">HF14-78462</strain>
    </source>
</reference>